<feature type="compositionally biased region" description="Polar residues" evidence="1">
    <location>
        <begin position="100"/>
        <end position="109"/>
    </location>
</feature>
<dbReference type="EMBL" id="KV425620">
    <property type="protein sequence ID" value="KZT20423.1"/>
    <property type="molecule type" value="Genomic_DNA"/>
</dbReference>
<accession>A0A165P293</accession>
<proteinExistence type="predicted"/>
<dbReference type="AlphaFoldDB" id="A0A165P293"/>
<evidence type="ECO:0000256" key="1">
    <source>
        <dbReference type="SAM" id="MobiDB-lite"/>
    </source>
</evidence>
<dbReference type="Proteomes" id="UP000076761">
    <property type="component" value="Unassembled WGS sequence"/>
</dbReference>
<evidence type="ECO:0000313" key="3">
    <source>
        <dbReference type="Proteomes" id="UP000076761"/>
    </source>
</evidence>
<dbReference type="OrthoDB" id="3260134at2759"/>
<name>A0A165P293_9AGAM</name>
<evidence type="ECO:0000313" key="2">
    <source>
        <dbReference type="EMBL" id="KZT20423.1"/>
    </source>
</evidence>
<keyword evidence="3" id="KW-1185">Reference proteome</keyword>
<reference evidence="2 3" key="1">
    <citation type="journal article" date="2016" name="Mol. Biol. Evol.">
        <title>Comparative Genomics of Early-Diverging Mushroom-Forming Fungi Provides Insights into the Origins of Lignocellulose Decay Capabilities.</title>
        <authorList>
            <person name="Nagy L.G."/>
            <person name="Riley R."/>
            <person name="Tritt A."/>
            <person name="Adam C."/>
            <person name="Daum C."/>
            <person name="Floudas D."/>
            <person name="Sun H."/>
            <person name="Yadav J.S."/>
            <person name="Pangilinan J."/>
            <person name="Larsson K.H."/>
            <person name="Matsuura K."/>
            <person name="Barry K."/>
            <person name="Labutti K."/>
            <person name="Kuo R."/>
            <person name="Ohm R.A."/>
            <person name="Bhattacharya S.S."/>
            <person name="Shirouzu T."/>
            <person name="Yoshinaga Y."/>
            <person name="Martin F.M."/>
            <person name="Grigoriev I.V."/>
            <person name="Hibbett D.S."/>
        </authorList>
    </citation>
    <scope>NUCLEOTIDE SEQUENCE [LARGE SCALE GENOMIC DNA]</scope>
    <source>
        <strain evidence="2 3">HHB14362 ss-1</strain>
    </source>
</reference>
<sequence length="137" mass="14783">MAGANYMGGKRNAARARLKDHASRVQKCYFGKQRLDSALAKGLGIGSKSQREAIGGPGDIELAHARKAFASIMPSYDSSGTVEYSYIESPSTPVRHGRPESTSDSSVLSKKTHTSKVLNALDISERIDRPPLSCYIP</sequence>
<organism evidence="2 3">
    <name type="scientific">Neolentinus lepideus HHB14362 ss-1</name>
    <dbReference type="NCBI Taxonomy" id="1314782"/>
    <lineage>
        <taxon>Eukaryota</taxon>
        <taxon>Fungi</taxon>
        <taxon>Dikarya</taxon>
        <taxon>Basidiomycota</taxon>
        <taxon>Agaricomycotina</taxon>
        <taxon>Agaricomycetes</taxon>
        <taxon>Gloeophyllales</taxon>
        <taxon>Gloeophyllaceae</taxon>
        <taxon>Neolentinus</taxon>
    </lineage>
</organism>
<feature type="region of interest" description="Disordered" evidence="1">
    <location>
        <begin position="87"/>
        <end position="112"/>
    </location>
</feature>
<protein>
    <submittedName>
        <fullName evidence="2">Uncharacterized protein</fullName>
    </submittedName>
</protein>
<gene>
    <name evidence="2" type="ORF">NEOLEDRAFT_1140679</name>
</gene>
<dbReference type="InParanoid" id="A0A165P293"/>